<sequence length="60" mass="7086">MIEYYCGHRGRSYPILMKSGNLWLDVHLLESKLVQDISGTRKRIYICKIGDEIRTIEDEE</sequence>
<name>A0A660SK92_UNCW3</name>
<accession>A0A660SK92</accession>
<organism evidence="1 2">
    <name type="scientific">candidate division WOR-3 bacterium</name>
    <dbReference type="NCBI Taxonomy" id="2052148"/>
    <lineage>
        <taxon>Bacteria</taxon>
        <taxon>Bacteria division WOR-3</taxon>
    </lineage>
</organism>
<dbReference type="AlphaFoldDB" id="A0A660SK92"/>
<gene>
    <name evidence="1" type="ORF">DRP53_02270</name>
</gene>
<dbReference type="Proteomes" id="UP000268469">
    <property type="component" value="Unassembled WGS sequence"/>
</dbReference>
<comment type="caution">
    <text evidence="1">The sequence shown here is derived from an EMBL/GenBank/DDBJ whole genome shotgun (WGS) entry which is preliminary data.</text>
</comment>
<evidence type="ECO:0000313" key="2">
    <source>
        <dbReference type="Proteomes" id="UP000268469"/>
    </source>
</evidence>
<reference evidence="1 2" key="1">
    <citation type="submission" date="2018-06" db="EMBL/GenBank/DDBJ databases">
        <title>Extensive metabolic versatility and redundancy in microbially diverse, dynamic hydrothermal sediments.</title>
        <authorList>
            <person name="Dombrowski N."/>
            <person name="Teske A."/>
            <person name="Baker B.J."/>
        </authorList>
    </citation>
    <scope>NUCLEOTIDE SEQUENCE [LARGE SCALE GENOMIC DNA]</scope>
    <source>
        <strain evidence="1">B36_G15</strain>
    </source>
</reference>
<evidence type="ECO:0000313" key="1">
    <source>
        <dbReference type="EMBL" id="RKX71265.1"/>
    </source>
</evidence>
<dbReference type="EMBL" id="QNBE01000013">
    <property type="protein sequence ID" value="RKX71265.1"/>
    <property type="molecule type" value="Genomic_DNA"/>
</dbReference>
<protein>
    <submittedName>
        <fullName evidence="1">Uncharacterized protein</fullName>
    </submittedName>
</protein>
<proteinExistence type="predicted"/>